<dbReference type="AlphaFoldDB" id="A0A6G9Z872"/>
<feature type="chain" id="PRO_5026168246" evidence="1">
    <location>
        <begin position="37"/>
        <end position="440"/>
    </location>
</feature>
<dbReference type="EMBL" id="CP046173">
    <property type="protein sequence ID" value="QIS21547.1"/>
    <property type="molecule type" value="Genomic_DNA"/>
</dbReference>
<dbReference type="Gene3D" id="3.40.710.10">
    <property type="entry name" value="DD-peptidase/beta-lactamase superfamily"/>
    <property type="match status" value="1"/>
</dbReference>
<feature type="domain" description="ORF 12 gene product N-terminal" evidence="3">
    <location>
        <begin position="41"/>
        <end position="125"/>
    </location>
</feature>
<dbReference type="GO" id="GO:0008800">
    <property type="term" value="F:beta-lactamase activity"/>
    <property type="evidence" value="ECO:0007669"/>
    <property type="project" value="InterPro"/>
</dbReference>
<dbReference type="RefSeq" id="WP_167488839.1">
    <property type="nucleotide sequence ID" value="NZ_CP046173.1"/>
</dbReference>
<dbReference type="InterPro" id="IPR000871">
    <property type="entry name" value="Beta-lactam_class-A"/>
</dbReference>
<dbReference type="GO" id="GO:0046677">
    <property type="term" value="P:response to antibiotic"/>
    <property type="evidence" value="ECO:0007669"/>
    <property type="project" value="InterPro"/>
</dbReference>
<accession>A0A6G9Z872</accession>
<dbReference type="Proteomes" id="UP000500953">
    <property type="component" value="Chromosome"/>
</dbReference>
<organism evidence="4 5">
    <name type="scientific">Nocardia terpenica</name>
    <dbReference type="NCBI Taxonomy" id="455432"/>
    <lineage>
        <taxon>Bacteria</taxon>
        <taxon>Bacillati</taxon>
        <taxon>Actinomycetota</taxon>
        <taxon>Actinomycetes</taxon>
        <taxon>Mycobacteriales</taxon>
        <taxon>Nocardiaceae</taxon>
        <taxon>Nocardia</taxon>
    </lineage>
</organism>
<dbReference type="SUPFAM" id="SSF56601">
    <property type="entry name" value="beta-lactamase/transpeptidase-like"/>
    <property type="match status" value="1"/>
</dbReference>
<dbReference type="Gene3D" id="3.10.450.280">
    <property type="match status" value="1"/>
</dbReference>
<dbReference type="GO" id="GO:0030655">
    <property type="term" value="P:beta-lactam antibiotic catabolic process"/>
    <property type="evidence" value="ECO:0007669"/>
    <property type="project" value="InterPro"/>
</dbReference>
<dbReference type="InterPro" id="IPR045155">
    <property type="entry name" value="Beta-lactam_cat"/>
</dbReference>
<gene>
    <name evidence="4" type="ORF">F6W96_27640</name>
</gene>
<evidence type="ECO:0000256" key="1">
    <source>
        <dbReference type="SAM" id="SignalP"/>
    </source>
</evidence>
<protein>
    <submittedName>
        <fullName evidence="4">Uncharacterized protein</fullName>
    </submittedName>
</protein>
<dbReference type="InterPro" id="IPR012338">
    <property type="entry name" value="Beta-lactam/transpept-like"/>
</dbReference>
<proteinExistence type="predicted"/>
<sequence>MRISGRPTRARLAVRLAAAGALTIGTLLAPGAVASAAPPSATDQMNWFVGATARAPISESELAEHLSPSFLSAVGADGFNASLTHLGKLTEQRLADATPTGVQAFLGQGDQTDMASLAVDQSGLIMALGVAPVPNTWDELDTQLRRLAPNVGFAAAEIDPNGTCRVLHGIDPDTPRPLGSAFKLYVLGALGQAVADHRASWTDHLAIRDDWKSLPSGVLQNTPAGTELPLQEYADKMISISDNTAADHLIHFLGRDAVAAQLPRFGMAAPQRNDPFLTTRELFALKGYQYPAGASAYLAAPQPLRAAALPAIDLVPRDRITAWTAPENIDQIEWFASPTDLCRAYAGLWQQNSQPGGSGIGAALSLNDGGVALPADRYPTVWFKGGSEPGVLTFNNLARSSSGKLLVSSVMLSDPGKELPGLDTLSAVAVAHAALQLADR</sequence>
<feature type="domain" description="Beta-lactamase class A catalytic" evidence="2">
    <location>
        <begin position="169"/>
        <end position="274"/>
    </location>
</feature>
<feature type="signal peptide" evidence="1">
    <location>
        <begin position="1"/>
        <end position="36"/>
    </location>
</feature>
<dbReference type="InterPro" id="IPR040846">
    <property type="entry name" value="ORF_12_N"/>
</dbReference>
<keyword evidence="1" id="KW-0732">Signal</keyword>
<name>A0A6G9Z872_9NOCA</name>
<dbReference type="Pfam" id="PF18042">
    <property type="entry name" value="ORF_12_N"/>
    <property type="match status" value="1"/>
</dbReference>
<reference evidence="4 5" key="1">
    <citation type="journal article" date="2019" name="ACS Chem. Biol.">
        <title>Identification and Mobilization of a Cryptic Antibiotic Biosynthesis Gene Locus from a Human-Pathogenic Nocardia Isolate.</title>
        <authorList>
            <person name="Herisse M."/>
            <person name="Ishida K."/>
            <person name="Porter J.L."/>
            <person name="Howden B."/>
            <person name="Hertweck C."/>
            <person name="Stinear T.P."/>
            <person name="Pidot S.J."/>
        </authorList>
    </citation>
    <scope>NUCLEOTIDE SEQUENCE [LARGE SCALE GENOMIC DNA]</scope>
    <source>
        <strain evidence="4 5">AUSMDU00012715</strain>
    </source>
</reference>
<dbReference type="PANTHER" id="PTHR35333">
    <property type="entry name" value="BETA-LACTAMASE"/>
    <property type="match status" value="1"/>
</dbReference>
<evidence type="ECO:0000259" key="3">
    <source>
        <dbReference type="Pfam" id="PF18042"/>
    </source>
</evidence>
<dbReference type="Pfam" id="PF13354">
    <property type="entry name" value="Beta-lactamase2"/>
    <property type="match status" value="1"/>
</dbReference>
<evidence type="ECO:0000313" key="5">
    <source>
        <dbReference type="Proteomes" id="UP000500953"/>
    </source>
</evidence>
<evidence type="ECO:0000259" key="2">
    <source>
        <dbReference type="Pfam" id="PF13354"/>
    </source>
</evidence>
<dbReference type="PANTHER" id="PTHR35333:SF5">
    <property type="entry name" value="CONSERVED LIPOPROTEIN LPQF-RELATED"/>
    <property type="match status" value="1"/>
</dbReference>
<evidence type="ECO:0000313" key="4">
    <source>
        <dbReference type="EMBL" id="QIS21547.1"/>
    </source>
</evidence>